<organism evidence="8 9">
    <name type="scientific">Nocardioides alpinus</name>
    <dbReference type="NCBI Taxonomy" id="748909"/>
    <lineage>
        <taxon>Bacteria</taxon>
        <taxon>Bacillati</taxon>
        <taxon>Actinomycetota</taxon>
        <taxon>Actinomycetes</taxon>
        <taxon>Propionibacteriales</taxon>
        <taxon>Nocardioidaceae</taxon>
        <taxon>Nocardioides</taxon>
    </lineage>
</organism>
<protein>
    <submittedName>
        <fullName evidence="8">TlpA family protein disulfide reductase</fullName>
    </submittedName>
</protein>
<keyword evidence="6" id="KW-0472">Membrane</keyword>
<dbReference type="EMBL" id="PJBV01000014">
    <property type="protein sequence ID" value="PKH41761.1"/>
    <property type="molecule type" value="Genomic_DNA"/>
</dbReference>
<evidence type="ECO:0000256" key="2">
    <source>
        <dbReference type="ARBA" id="ARBA00022748"/>
    </source>
</evidence>
<sequence length="209" mass="21750">MAGPPMSIQARRSAIFISIVLVTAVICWVVFTQARVEQPSSSSGSAVTGDLVQQFEPGERPTVAAFEATLLDGGTLNSKSLRGTVTVMNVWGSWCGPCRAEAPDLVDAAQRLGDRAQFYGINVRDSPDAARAFERAFDIPYPSINPDDSARTILAFGGVLTAAAVPSTVVIDADGAVAARVVGQVDASTLIGLVKDASTDPSRAGSPAR</sequence>
<keyword evidence="2" id="KW-0201">Cytochrome c-type biogenesis</keyword>
<accession>A0ABX4QYA6</accession>
<evidence type="ECO:0000313" key="9">
    <source>
        <dbReference type="Proteomes" id="UP000233565"/>
    </source>
</evidence>
<dbReference type="PANTHER" id="PTHR42852:SF6">
    <property type="entry name" value="THIOL:DISULFIDE INTERCHANGE PROTEIN DSBE"/>
    <property type="match status" value="1"/>
</dbReference>
<dbReference type="CDD" id="cd02966">
    <property type="entry name" value="TlpA_like_family"/>
    <property type="match status" value="1"/>
</dbReference>
<dbReference type="InterPro" id="IPR036249">
    <property type="entry name" value="Thioredoxin-like_sf"/>
</dbReference>
<gene>
    <name evidence="8" type="ORF">CXG46_07750</name>
</gene>
<dbReference type="InterPro" id="IPR000866">
    <property type="entry name" value="AhpC/TSA"/>
</dbReference>
<keyword evidence="6" id="KW-1133">Transmembrane helix</keyword>
<feature type="domain" description="Thioredoxin" evidence="7">
    <location>
        <begin position="57"/>
        <end position="199"/>
    </location>
</feature>
<dbReference type="Gene3D" id="3.40.30.10">
    <property type="entry name" value="Glutaredoxin"/>
    <property type="match status" value="1"/>
</dbReference>
<evidence type="ECO:0000256" key="1">
    <source>
        <dbReference type="ARBA" id="ARBA00004196"/>
    </source>
</evidence>
<feature type="transmembrane region" description="Helical" evidence="6">
    <location>
        <begin position="12"/>
        <end position="31"/>
    </location>
</feature>
<dbReference type="SUPFAM" id="SSF52833">
    <property type="entry name" value="Thioredoxin-like"/>
    <property type="match status" value="1"/>
</dbReference>
<evidence type="ECO:0000256" key="4">
    <source>
        <dbReference type="ARBA" id="ARBA00023157"/>
    </source>
</evidence>
<keyword evidence="3" id="KW-0735">Signal-anchor</keyword>
<dbReference type="InterPro" id="IPR017937">
    <property type="entry name" value="Thioredoxin_CS"/>
</dbReference>
<reference evidence="8 9" key="1">
    <citation type="submission" date="2017-12" db="EMBL/GenBank/DDBJ databases">
        <title>Pharmacopeia of the Arctic Ocean.</title>
        <authorList>
            <person name="Collins E."/>
            <person name="Ducluzeau A.-L."/>
        </authorList>
    </citation>
    <scope>NUCLEOTIDE SEQUENCE [LARGE SCALE GENOMIC DNA]</scope>
    <source>
        <strain evidence="8 9">DSM 23325</strain>
    </source>
</reference>
<dbReference type="PROSITE" id="PS51352">
    <property type="entry name" value="THIOREDOXIN_2"/>
    <property type="match status" value="1"/>
</dbReference>
<keyword evidence="9" id="KW-1185">Reference proteome</keyword>
<evidence type="ECO:0000256" key="5">
    <source>
        <dbReference type="ARBA" id="ARBA00023284"/>
    </source>
</evidence>
<dbReference type="Pfam" id="PF00578">
    <property type="entry name" value="AhpC-TSA"/>
    <property type="match status" value="1"/>
</dbReference>
<evidence type="ECO:0000259" key="7">
    <source>
        <dbReference type="PROSITE" id="PS51352"/>
    </source>
</evidence>
<evidence type="ECO:0000313" key="8">
    <source>
        <dbReference type="EMBL" id="PKH41761.1"/>
    </source>
</evidence>
<dbReference type="InterPro" id="IPR050553">
    <property type="entry name" value="Thioredoxin_ResA/DsbE_sf"/>
</dbReference>
<evidence type="ECO:0000256" key="6">
    <source>
        <dbReference type="SAM" id="Phobius"/>
    </source>
</evidence>
<dbReference type="InterPro" id="IPR013766">
    <property type="entry name" value="Thioredoxin_domain"/>
</dbReference>
<dbReference type="PROSITE" id="PS00194">
    <property type="entry name" value="THIOREDOXIN_1"/>
    <property type="match status" value="1"/>
</dbReference>
<comment type="caution">
    <text evidence="8">The sequence shown here is derived from an EMBL/GenBank/DDBJ whole genome shotgun (WGS) entry which is preliminary data.</text>
</comment>
<keyword evidence="5" id="KW-0676">Redox-active center</keyword>
<evidence type="ECO:0000256" key="3">
    <source>
        <dbReference type="ARBA" id="ARBA00022968"/>
    </source>
</evidence>
<dbReference type="Proteomes" id="UP000233565">
    <property type="component" value="Unassembled WGS sequence"/>
</dbReference>
<comment type="subcellular location">
    <subcellularLocation>
        <location evidence="1">Cell envelope</location>
    </subcellularLocation>
</comment>
<keyword evidence="4" id="KW-1015">Disulfide bond</keyword>
<keyword evidence="6" id="KW-0812">Transmembrane</keyword>
<proteinExistence type="predicted"/>
<name>A0ABX4QYA6_9ACTN</name>
<dbReference type="PANTHER" id="PTHR42852">
    <property type="entry name" value="THIOL:DISULFIDE INTERCHANGE PROTEIN DSBE"/>
    <property type="match status" value="1"/>
</dbReference>